<evidence type="ECO:0000313" key="2">
    <source>
        <dbReference type="EMBL" id="GBO30767.1"/>
    </source>
</evidence>
<name>A0A4Y2W4A6_ARAVE</name>
<accession>A0A4Y2W4A6</accession>
<sequence length="66" mass="7479">MELCIVSYRSRWSRFPTASLSQTEEDPDGVFPLSASEVGARLREEPLRCRGGKKATRTEPQSHRNT</sequence>
<comment type="caution">
    <text evidence="2">The sequence shown here is derived from an EMBL/GenBank/DDBJ whole genome shotgun (WGS) entry which is preliminary data.</text>
</comment>
<evidence type="ECO:0000313" key="3">
    <source>
        <dbReference type="Proteomes" id="UP000499080"/>
    </source>
</evidence>
<feature type="region of interest" description="Disordered" evidence="1">
    <location>
        <begin position="47"/>
        <end position="66"/>
    </location>
</feature>
<gene>
    <name evidence="2" type="ORF">AVEN_94027_1</name>
</gene>
<protein>
    <submittedName>
        <fullName evidence="2">Uncharacterized protein</fullName>
    </submittedName>
</protein>
<feature type="compositionally biased region" description="Basic and acidic residues" evidence="1">
    <location>
        <begin position="56"/>
        <end position="66"/>
    </location>
</feature>
<dbReference type="AlphaFoldDB" id="A0A4Y2W4A6"/>
<keyword evidence="3" id="KW-1185">Reference proteome</keyword>
<evidence type="ECO:0000256" key="1">
    <source>
        <dbReference type="SAM" id="MobiDB-lite"/>
    </source>
</evidence>
<feature type="non-terminal residue" evidence="2">
    <location>
        <position position="66"/>
    </location>
</feature>
<reference evidence="2 3" key="1">
    <citation type="journal article" date="2019" name="Sci. Rep.">
        <title>Orb-weaving spider Araneus ventricosus genome elucidates the spidroin gene catalogue.</title>
        <authorList>
            <person name="Kono N."/>
            <person name="Nakamura H."/>
            <person name="Ohtoshi R."/>
            <person name="Moran D.A.P."/>
            <person name="Shinohara A."/>
            <person name="Yoshida Y."/>
            <person name="Fujiwara M."/>
            <person name="Mori M."/>
            <person name="Tomita M."/>
            <person name="Arakawa K."/>
        </authorList>
    </citation>
    <scope>NUCLEOTIDE SEQUENCE [LARGE SCALE GENOMIC DNA]</scope>
</reference>
<dbReference type="EMBL" id="BGPR01053982">
    <property type="protein sequence ID" value="GBO30767.1"/>
    <property type="molecule type" value="Genomic_DNA"/>
</dbReference>
<organism evidence="2 3">
    <name type="scientific">Araneus ventricosus</name>
    <name type="common">Orbweaver spider</name>
    <name type="synonym">Epeira ventricosa</name>
    <dbReference type="NCBI Taxonomy" id="182803"/>
    <lineage>
        <taxon>Eukaryota</taxon>
        <taxon>Metazoa</taxon>
        <taxon>Ecdysozoa</taxon>
        <taxon>Arthropoda</taxon>
        <taxon>Chelicerata</taxon>
        <taxon>Arachnida</taxon>
        <taxon>Araneae</taxon>
        <taxon>Araneomorphae</taxon>
        <taxon>Entelegynae</taxon>
        <taxon>Araneoidea</taxon>
        <taxon>Araneidae</taxon>
        <taxon>Araneus</taxon>
    </lineage>
</organism>
<dbReference type="Proteomes" id="UP000499080">
    <property type="component" value="Unassembled WGS sequence"/>
</dbReference>
<proteinExistence type="predicted"/>